<dbReference type="SUPFAM" id="SSF74942">
    <property type="entry name" value="YhbC-like, C-terminal domain"/>
    <property type="match status" value="1"/>
</dbReference>
<name>A0A511V196_9BACL</name>
<keyword evidence="2" id="KW-1185">Reference proteome</keyword>
<dbReference type="OrthoDB" id="2716151at2"/>
<dbReference type="InterPro" id="IPR036847">
    <property type="entry name" value="RimP_C_sf"/>
</dbReference>
<reference evidence="1 2" key="1">
    <citation type="submission" date="2019-07" db="EMBL/GenBank/DDBJ databases">
        <title>Whole genome shotgun sequence of Aneurinibacillus danicus NBRC 102444.</title>
        <authorList>
            <person name="Hosoyama A."/>
            <person name="Uohara A."/>
            <person name="Ohji S."/>
            <person name="Ichikawa N."/>
        </authorList>
    </citation>
    <scope>NUCLEOTIDE SEQUENCE [LARGE SCALE GENOMIC DNA]</scope>
    <source>
        <strain evidence="1 2">NBRC 102444</strain>
    </source>
</reference>
<sequence>MGFLHQYIGQFVCVELSGEKKHEGKLLDVGNDILVLNTMTQFIYLPLTHIQYVNLLMPQTEESMQSPNVGLINHENEISFRKILNNAKGLFIEIYVTGNQSLHGYVTGVLSDYFVFYSPVYKTMFIPFFHLKWLIPYSDNKTPYSLDSHLFPLHPSNVTPARSFDLQLKKLEGSLVVFDIGQHPNKVGVLKRVDGGMIELTTVNGTVCCGMQHIKTAHFPDL</sequence>
<protein>
    <recommendedName>
        <fullName evidence="3">DUF2642 domain-containing protein</fullName>
    </recommendedName>
</protein>
<dbReference type="Proteomes" id="UP000321157">
    <property type="component" value="Unassembled WGS sequence"/>
</dbReference>
<dbReference type="RefSeq" id="WP_146807967.1">
    <property type="nucleotide sequence ID" value="NZ_BJXX01000011.1"/>
</dbReference>
<evidence type="ECO:0000313" key="2">
    <source>
        <dbReference type="Proteomes" id="UP000321157"/>
    </source>
</evidence>
<comment type="caution">
    <text evidence="1">The sequence shown here is derived from an EMBL/GenBank/DDBJ whole genome shotgun (WGS) entry which is preliminary data.</text>
</comment>
<dbReference type="EMBL" id="BJXX01000011">
    <property type="protein sequence ID" value="GEN32660.1"/>
    <property type="molecule type" value="Genomic_DNA"/>
</dbReference>
<proteinExistence type="predicted"/>
<dbReference type="AlphaFoldDB" id="A0A511V196"/>
<organism evidence="1 2">
    <name type="scientific">Aneurinibacillus danicus</name>
    <dbReference type="NCBI Taxonomy" id="267746"/>
    <lineage>
        <taxon>Bacteria</taxon>
        <taxon>Bacillati</taxon>
        <taxon>Bacillota</taxon>
        <taxon>Bacilli</taxon>
        <taxon>Bacillales</taxon>
        <taxon>Paenibacillaceae</taxon>
        <taxon>Aneurinibacillus group</taxon>
        <taxon>Aneurinibacillus</taxon>
    </lineage>
</organism>
<evidence type="ECO:0000313" key="1">
    <source>
        <dbReference type="EMBL" id="GEN32660.1"/>
    </source>
</evidence>
<evidence type="ECO:0008006" key="3">
    <source>
        <dbReference type="Google" id="ProtNLM"/>
    </source>
</evidence>
<accession>A0A511V196</accession>
<gene>
    <name evidence="1" type="ORF">ADA01nite_01200</name>
</gene>